<feature type="compositionally biased region" description="Polar residues" evidence="1">
    <location>
        <begin position="819"/>
        <end position="831"/>
    </location>
</feature>
<feature type="region of interest" description="Disordered" evidence="1">
    <location>
        <begin position="627"/>
        <end position="1014"/>
    </location>
</feature>
<dbReference type="AlphaFoldDB" id="A0A176WNT5"/>
<sequence length="1014" mass="115551">MRIFGKDGDGYELTVRLENAGSLREWLGATSYSKLLPHLTSQAAWHSFMNSTSSSLLNLQMRVRALLFDKAAGCVYEDFGEKIAPSSLNPSFTLVHFWDQQILWPYLVNGLFQVKVHRPCQFNSLCKEMGLLDSMLLLVCLDGFVKLNGNAVYFPLDQDAEDFKRYQANATRTPTGPLRHQPYQAKGQNVQGQHAHNNSRRNLEDCHDVKGGGSISQQRHASQAGHGFNNMMNTKQEMSKPSLNKVKKVEAWDSSDATKRPMEIMGTINKKLRSPKISNKATFQTDGTGVPVRDHQEKMSSHKTAGNLARNSEENSRFTSSTARTSTTSQGVAAETGDVGPLWYDQCAKSYLTERMQRLAQRTAQQKLPFPEREGFSRTPEGMVAYIEFNAKRQKTMCVLKPDADSRGGLSHGQTERLSNEAEKVRGNHMFVPDLKFLANCVPDNPVPAKRRRLEKWDDEPKGLLDRLDELQFRSPNAKLGVVKEETPLTSESRSLQGRQNVTVKKDTGVSPGSSKSDRFSNKVREHEAEHMLRQTVSKLVADAGFEGLKQSSLDLFVDILDSRFKKLSTGLRALIDNYRRQCSQAEYMKMFLQISGSSMEDLMEQVKLGVQKQQLLEQQRQEQEQLLQKQHREQEELQRQKQQREQDELQKQKQQRDEEHLTQQKLQEEQSLKQRQVEDQQLHQQLQNSQKQRQVEHQHASRQPDQNHPHSQQPQQHLQKLRQPEQQPSQPPQAQQQAQKQRQVDQQQTQQQQLQKQRQTDQQHLQQQQATKQRQQDQHHSQQQQLPQPHQHSQKPRPSEHQYGQQPSHFSNHKRRPQPTQSPSRQTLSAKQVGMRPPSAPAAMDSALKQARKACSDTMDQHKQKADQVMGLIRQHPQQSSVDMLASPKQGSLSSPTKGLSKKSPDGYPGLLHQRQPVSQQSSADKAQKRKQQQVNMGRHSPNMGRNPKKVEKERPLDGKSLGETRPMVGKKPMQMMAGGNSSSWHSPIPSVKSQTSPMLQHMKQQASSLQQQ</sequence>
<dbReference type="EMBL" id="LVLJ01000312">
    <property type="protein sequence ID" value="OAE34777.1"/>
    <property type="molecule type" value="Genomic_DNA"/>
</dbReference>
<proteinExistence type="predicted"/>
<protein>
    <submittedName>
        <fullName evidence="2">Uncharacterized protein</fullName>
    </submittedName>
</protein>
<keyword evidence="3" id="KW-1185">Reference proteome</keyword>
<comment type="caution">
    <text evidence="2">The sequence shown here is derived from an EMBL/GenBank/DDBJ whole genome shotgun (WGS) entry which is preliminary data.</text>
</comment>
<dbReference type="PANTHER" id="PTHR37604:SF1">
    <property type="entry name" value="TRANSCRIPTION INITIATION FACTOR TFIID SUBUNIT"/>
    <property type="match status" value="1"/>
</dbReference>
<name>A0A176WNT5_MARPO</name>
<feature type="compositionally biased region" description="Polar residues" evidence="1">
    <location>
        <begin position="488"/>
        <end position="503"/>
    </location>
</feature>
<dbReference type="CDD" id="cd22249">
    <property type="entry name" value="UDM1_RNF168_RNF169-like"/>
    <property type="match status" value="1"/>
</dbReference>
<gene>
    <name evidence="2" type="ORF">AXG93_2528s1430</name>
</gene>
<feature type="compositionally biased region" description="Polar residues" evidence="1">
    <location>
        <begin position="890"/>
        <end position="899"/>
    </location>
</feature>
<feature type="compositionally biased region" description="Low complexity" evidence="1">
    <location>
        <begin position="704"/>
        <end position="719"/>
    </location>
</feature>
<feature type="compositionally biased region" description="Low complexity" evidence="1">
    <location>
        <begin position="317"/>
        <end position="329"/>
    </location>
</feature>
<evidence type="ECO:0000256" key="1">
    <source>
        <dbReference type="SAM" id="MobiDB-lite"/>
    </source>
</evidence>
<feature type="compositionally biased region" description="Basic and acidic residues" evidence="1">
    <location>
        <begin position="950"/>
        <end position="964"/>
    </location>
</feature>
<feature type="compositionally biased region" description="Low complexity" evidence="1">
    <location>
        <begin position="782"/>
        <end position="792"/>
    </location>
</feature>
<evidence type="ECO:0000313" key="3">
    <source>
        <dbReference type="Proteomes" id="UP000077202"/>
    </source>
</evidence>
<feature type="compositionally biased region" description="Polar residues" evidence="1">
    <location>
        <begin position="981"/>
        <end position="1014"/>
    </location>
</feature>
<feature type="region of interest" description="Disordered" evidence="1">
    <location>
        <begin position="281"/>
        <end position="332"/>
    </location>
</feature>
<reference evidence="2" key="1">
    <citation type="submission" date="2016-03" db="EMBL/GenBank/DDBJ databases">
        <title>Mechanisms controlling the formation of the plant cell surface in tip-growing cells are functionally conserved among land plants.</title>
        <authorList>
            <person name="Honkanen S."/>
            <person name="Jones V.A."/>
            <person name="Morieri G."/>
            <person name="Champion C."/>
            <person name="Hetherington A.J."/>
            <person name="Kelly S."/>
            <person name="Saint-Marcoux D."/>
            <person name="Proust H."/>
            <person name="Prescott H."/>
            <person name="Dolan L."/>
        </authorList>
    </citation>
    <scope>NUCLEOTIDE SEQUENCE [LARGE SCALE GENOMIC DNA]</scope>
    <source>
        <tissue evidence="2">Whole gametophyte</tissue>
    </source>
</reference>
<feature type="compositionally biased region" description="Low complexity" evidence="1">
    <location>
        <begin position="725"/>
        <end position="774"/>
    </location>
</feature>
<dbReference type="GO" id="GO:0046982">
    <property type="term" value="F:protein heterodimerization activity"/>
    <property type="evidence" value="ECO:0007669"/>
    <property type="project" value="InterPro"/>
</dbReference>
<accession>A0A176WNT5</accession>
<dbReference type="PANTHER" id="PTHR37604">
    <property type="entry name" value="TRANSCRIPTION INITIATION FACTOR TFIID SUBUNIT"/>
    <property type="match status" value="1"/>
</dbReference>
<dbReference type="Proteomes" id="UP000077202">
    <property type="component" value="Unassembled WGS sequence"/>
</dbReference>
<feature type="compositionally biased region" description="Low complexity" evidence="1">
    <location>
        <begin position="683"/>
        <end position="693"/>
    </location>
</feature>
<dbReference type="InterPro" id="IPR009072">
    <property type="entry name" value="Histone-fold"/>
</dbReference>
<feature type="region of interest" description="Disordered" evidence="1">
    <location>
        <begin position="486"/>
        <end position="521"/>
    </location>
</feature>
<feature type="compositionally biased region" description="Basic and acidic residues" evidence="1">
    <location>
        <begin position="631"/>
        <end position="682"/>
    </location>
</feature>
<feature type="compositionally biased region" description="Polar residues" evidence="1">
    <location>
        <begin position="917"/>
        <end position="926"/>
    </location>
</feature>
<evidence type="ECO:0000313" key="2">
    <source>
        <dbReference type="EMBL" id="OAE34777.1"/>
    </source>
</evidence>
<dbReference type="Gene3D" id="1.10.20.10">
    <property type="entry name" value="Histone, subunit A"/>
    <property type="match status" value="1"/>
</dbReference>
<organism evidence="2 3">
    <name type="scientific">Marchantia polymorpha subsp. ruderalis</name>
    <dbReference type="NCBI Taxonomy" id="1480154"/>
    <lineage>
        <taxon>Eukaryota</taxon>
        <taxon>Viridiplantae</taxon>
        <taxon>Streptophyta</taxon>
        <taxon>Embryophyta</taxon>
        <taxon>Marchantiophyta</taxon>
        <taxon>Marchantiopsida</taxon>
        <taxon>Marchantiidae</taxon>
        <taxon>Marchantiales</taxon>
        <taxon>Marchantiaceae</taxon>
        <taxon>Marchantia</taxon>
    </lineage>
</organism>